<dbReference type="OrthoDB" id="3945418at2759"/>
<evidence type="ECO:0000256" key="8">
    <source>
        <dbReference type="PIRSR" id="PIRSR602401-1"/>
    </source>
</evidence>
<dbReference type="AlphaFoldDB" id="A0A8B8I7U8"/>
<dbReference type="PRINTS" id="PR00463">
    <property type="entry name" value="EP450I"/>
</dbReference>
<comment type="cofactor">
    <cofactor evidence="1 8">
        <name>heme</name>
        <dbReference type="ChEBI" id="CHEBI:30413"/>
    </cofactor>
</comment>
<evidence type="ECO:0000256" key="1">
    <source>
        <dbReference type="ARBA" id="ARBA00001971"/>
    </source>
</evidence>
<dbReference type="Proteomes" id="UP001652626">
    <property type="component" value="Chromosome 13"/>
</dbReference>
<protein>
    <submittedName>
        <fullName evidence="11">Cytochrome P450 CYP12A2-like</fullName>
    </submittedName>
</protein>
<gene>
    <name evidence="11" type="primary">LOC113397910</name>
</gene>
<evidence type="ECO:0000313" key="11">
    <source>
        <dbReference type="RefSeq" id="XP_026492226.2"/>
    </source>
</evidence>
<evidence type="ECO:0000256" key="4">
    <source>
        <dbReference type="ARBA" id="ARBA00022723"/>
    </source>
</evidence>
<evidence type="ECO:0000313" key="10">
    <source>
        <dbReference type="Proteomes" id="UP001652626"/>
    </source>
</evidence>
<keyword evidence="7 9" id="KW-0503">Monooxygenase</keyword>
<organism evidence="10 11">
    <name type="scientific">Vanessa tameamea</name>
    <name type="common">Kamehameha butterfly</name>
    <dbReference type="NCBI Taxonomy" id="334116"/>
    <lineage>
        <taxon>Eukaryota</taxon>
        <taxon>Metazoa</taxon>
        <taxon>Ecdysozoa</taxon>
        <taxon>Arthropoda</taxon>
        <taxon>Hexapoda</taxon>
        <taxon>Insecta</taxon>
        <taxon>Pterygota</taxon>
        <taxon>Neoptera</taxon>
        <taxon>Endopterygota</taxon>
        <taxon>Lepidoptera</taxon>
        <taxon>Glossata</taxon>
        <taxon>Ditrysia</taxon>
        <taxon>Papilionoidea</taxon>
        <taxon>Nymphalidae</taxon>
        <taxon>Nymphalinae</taxon>
        <taxon>Vanessa</taxon>
    </lineage>
</organism>
<dbReference type="GeneID" id="113397910"/>
<evidence type="ECO:0000256" key="6">
    <source>
        <dbReference type="ARBA" id="ARBA00023004"/>
    </source>
</evidence>
<dbReference type="GO" id="GO:0020037">
    <property type="term" value="F:heme binding"/>
    <property type="evidence" value="ECO:0007669"/>
    <property type="project" value="InterPro"/>
</dbReference>
<dbReference type="SUPFAM" id="SSF48264">
    <property type="entry name" value="Cytochrome P450"/>
    <property type="match status" value="1"/>
</dbReference>
<evidence type="ECO:0000256" key="2">
    <source>
        <dbReference type="ARBA" id="ARBA00010617"/>
    </source>
</evidence>
<evidence type="ECO:0000256" key="5">
    <source>
        <dbReference type="ARBA" id="ARBA00023002"/>
    </source>
</evidence>
<dbReference type="RefSeq" id="XP_026492226.2">
    <property type="nucleotide sequence ID" value="XM_026636441.2"/>
</dbReference>
<keyword evidence="5 9" id="KW-0560">Oxidoreductase</keyword>
<keyword evidence="3 8" id="KW-0349">Heme</keyword>
<dbReference type="GO" id="GO:0005506">
    <property type="term" value="F:iron ion binding"/>
    <property type="evidence" value="ECO:0007669"/>
    <property type="project" value="InterPro"/>
</dbReference>
<dbReference type="GO" id="GO:0016705">
    <property type="term" value="F:oxidoreductase activity, acting on paired donors, with incorporation or reduction of molecular oxygen"/>
    <property type="evidence" value="ECO:0007669"/>
    <property type="project" value="InterPro"/>
</dbReference>
<dbReference type="Gene3D" id="1.10.630.10">
    <property type="entry name" value="Cytochrome P450"/>
    <property type="match status" value="1"/>
</dbReference>
<dbReference type="Pfam" id="PF00067">
    <property type="entry name" value="p450"/>
    <property type="match status" value="1"/>
</dbReference>
<dbReference type="PROSITE" id="PS00086">
    <property type="entry name" value="CYTOCHROME_P450"/>
    <property type="match status" value="1"/>
</dbReference>
<dbReference type="PANTHER" id="PTHR24279">
    <property type="entry name" value="CYTOCHROME P450"/>
    <property type="match status" value="1"/>
</dbReference>
<evidence type="ECO:0000256" key="3">
    <source>
        <dbReference type="ARBA" id="ARBA00022617"/>
    </source>
</evidence>
<keyword evidence="10" id="KW-1185">Reference proteome</keyword>
<dbReference type="PANTHER" id="PTHR24279:SF120">
    <property type="entry name" value="CYTOCHROME P450"/>
    <property type="match status" value="1"/>
</dbReference>
<dbReference type="InterPro" id="IPR002401">
    <property type="entry name" value="Cyt_P450_E_grp-I"/>
</dbReference>
<keyword evidence="6 8" id="KW-0408">Iron</keyword>
<proteinExistence type="inferred from homology"/>
<dbReference type="InterPro" id="IPR036396">
    <property type="entry name" value="Cyt_P450_sf"/>
</dbReference>
<dbReference type="InterPro" id="IPR001128">
    <property type="entry name" value="Cyt_P450"/>
</dbReference>
<keyword evidence="4 8" id="KW-0479">Metal-binding</keyword>
<comment type="similarity">
    <text evidence="2 9">Belongs to the cytochrome P450 family.</text>
</comment>
<evidence type="ECO:0000256" key="7">
    <source>
        <dbReference type="ARBA" id="ARBA00023033"/>
    </source>
</evidence>
<sequence length="502" mass="57578">MSEIMFKRNLTIIKRFNAYRLSSTLNIETKPFEAIPGLSSLPLLGPIHHFLPGIGSVGFRANFYEISKVLYEKYGSVVKLDGVFARASMVILYEPEHFDQIYRSEDVLPSRPGFETLLYYRTQLRKSVSNGIYGLTVAEGSQWRDFRTKVNPALLKPKLIKLYAPVLEEIAEDMVARLKSLQGKGSYLEQNLDLEMTKWSLESVAVVGLGTRLGSLEDNLANDHPARILIQCAQDILELSWKLEFFPSLWRYYETQNFKKMIKTLDLQWEASVKFIEEAKRKINERGHDVPEEDKSIIEKLLAVDDKVAIMMANEMLLAGIDTVAYTTLCLLYNLATNPISQEKIREDIKSSEQSNRYLRACLKESLRLFPVLPANLRRTTKEHIVGGYSIPKGIDVIAPNEFLSKMEKHYPRAKEFIPERWLVDKSDPLYYGNCHPMITLPFGFGVRSCIGRRIAEMEIEIFIKKLLSDVKVTWEGPPVQVVTKVLNSLKKPYCFKFQLVC</sequence>
<dbReference type="OMA" id="NCEFVDR"/>
<dbReference type="CDD" id="cd11054">
    <property type="entry name" value="CYP24A1-like"/>
    <property type="match status" value="1"/>
</dbReference>
<name>A0A8B8I7U8_VANTA</name>
<evidence type="ECO:0000256" key="9">
    <source>
        <dbReference type="RuleBase" id="RU000461"/>
    </source>
</evidence>
<accession>A0A8B8I7U8</accession>
<feature type="binding site" description="axial binding residue" evidence="8">
    <location>
        <position position="450"/>
    </location>
    <ligand>
        <name>heme</name>
        <dbReference type="ChEBI" id="CHEBI:30413"/>
    </ligand>
    <ligandPart>
        <name>Fe</name>
        <dbReference type="ChEBI" id="CHEBI:18248"/>
    </ligandPart>
</feature>
<reference evidence="11" key="1">
    <citation type="submission" date="2025-08" db="UniProtKB">
        <authorList>
            <consortium name="RefSeq"/>
        </authorList>
    </citation>
    <scope>IDENTIFICATION</scope>
    <source>
        <tissue evidence="11">Whole body</tissue>
    </source>
</reference>
<dbReference type="InterPro" id="IPR050479">
    <property type="entry name" value="CYP11_CYP27_families"/>
</dbReference>
<dbReference type="GO" id="GO:0004497">
    <property type="term" value="F:monooxygenase activity"/>
    <property type="evidence" value="ECO:0007669"/>
    <property type="project" value="UniProtKB-KW"/>
</dbReference>
<dbReference type="PRINTS" id="PR00385">
    <property type="entry name" value="P450"/>
</dbReference>
<dbReference type="InterPro" id="IPR017972">
    <property type="entry name" value="Cyt_P450_CS"/>
</dbReference>